<feature type="transmembrane region" description="Helical" evidence="1">
    <location>
        <begin position="314"/>
        <end position="335"/>
    </location>
</feature>
<keyword evidence="1" id="KW-0472">Membrane</keyword>
<dbReference type="KEGG" id="tet:TTHERM_00475240"/>
<keyword evidence="1" id="KW-1133">Transmembrane helix</keyword>
<dbReference type="AlphaFoldDB" id="I7MHZ1"/>
<dbReference type="PANTHER" id="PTHR31398:SF0">
    <property type="entry name" value="MEIOTIC NUCLEAR DIVISION PROTEIN 1 HOMOLOG"/>
    <property type="match status" value="1"/>
</dbReference>
<evidence type="ECO:0000313" key="2">
    <source>
        <dbReference type="EMBL" id="EAS03761.1"/>
    </source>
</evidence>
<dbReference type="HOGENOM" id="CLU_018754_1_0_1"/>
<protein>
    <submittedName>
        <fullName evidence="2">Transmembrane protein, putative</fullName>
    </submittedName>
</protein>
<name>I7MHZ1_TETTS</name>
<reference evidence="3" key="1">
    <citation type="journal article" date="2006" name="PLoS Biol.">
        <title>Macronuclear genome sequence of the ciliate Tetrahymena thermophila, a model eukaryote.</title>
        <authorList>
            <person name="Eisen J.A."/>
            <person name="Coyne R.S."/>
            <person name="Wu M."/>
            <person name="Wu D."/>
            <person name="Thiagarajan M."/>
            <person name="Wortman J.R."/>
            <person name="Badger J.H."/>
            <person name="Ren Q."/>
            <person name="Amedeo P."/>
            <person name="Jones K.M."/>
            <person name="Tallon L.J."/>
            <person name="Delcher A.L."/>
            <person name="Salzberg S.L."/>
            <person name="Silva J.C."/>
            <person name="Haas B.J."/>
            <person name="Majoros W.H."/>
            <person name="Farzad M."/>
            <person name="Carlton J.M."/>
            <person name="Smith R.K. Jr."/>
            <person name="Garg J."/>
            <person name="Pearlman R.E."/>
            <person name="Karrer K.M."/>
            <person name="Sun L."/>
            <person name="Manning G."/>
            <person name="Elde N.C."/>
            <person name="Turkewitz A.P."/>
            <person name="Asai D.J."/>
            <person name="Wilkes D.E."/>
            <person name="Wang Y."/>
            <person name="Cai H."/>
            <person name="Collins K."/>
            <person name="Stewart B.A."/>
            <person name="Lee S.R."/>
            <person name="Wilamowska K."/>
            <person name="Weinberg Z."/>
            <person name="Ruzzo W.L."/>
            <person name="Wloga D."/>
            <person name="Gaertig J."/>
            <person name="Frankel J."/>
            <person name="Tsao C.-C."/>
            <person name="Gorovsky M.A."/>
            <person name="Keeling P.J."/>
            <person name="Waller R.F."/>
            <person name="Patron N.J."/>
            <person name="Cherry J.M."/>
            <person name="Stover N.A."/>
            <person name="Krieger C.J."/>
            <person name="del Toro C."/>
            <person name="Ryder H.F."/>
            <person name="Williamson S.C."/>
            <person name="Barbeau R.A."/>
            <person name="Hamilton E.P."/>
            <person name="Orias E."/>
        </authorList>
    </citation>
    <scope>NUCLEOTIDE SEQUENCE [LARGE SCALE GENOMIC DNA]</scope>
    <source>
        <strain evidence="3">SB210</strain>
    </source>
</reference>
<accession>I7MHZ1</accession>
<dbReference type="GO" id="GO:0007131">
    <property type="term" value="P:reciprocal meiotic recombination"/>
    <property type="evidence" value="ECO:0007669"/>
    <property type="project" value="TreeGrafter"/>
</dbReference>
<dbReference type="GeneID" id="7836651"/>
<keyword evidence="3" id="KW-1185">Reference proteome</keyword>
<proteinExistence type="predicted"/>
<dbReference type="RefSeq" id="XP_001024006.1">
    <property type="nucleotide sequence ID" value="XM_001024006.1"/>
</dbReference>
<sequence length="577" mass="66391">MSCLKRVDIFGSPFQFEMGVGNNKRQTKFGGCISLIVILAALTYFVYLNYKFGAGEIQPKITSQLKKITSNFFLPIQPNYIYFDIYNDETSQNLQQWQKAEGQELITFHAYILQSDDKGNTIPQIKIPVDYCSNLTNDEEIDLTSQCLDFSSLDKNIAQFKTFSKNGQDTRIYISVNAVCSSSQVSDCLYSQIFEDKVFSQANSFSLSINTKQFNTDTQSLVPKQQNIFFNLDPSLLTNSQVSIQISKTSIQQGFLISKTTDYTHLSDASSQESFRSRGATSSTQNTPLIAEFYINMSSNQLIQTIQYAQYPEILAQFVSILNVLLLLGIIGGIVSKTDIQQYFIDLKLKEYYKQTAYKFLKQNSQNEEILLHSKLNKEDIIKANKYIEEKDLNEELSKKFKVSIFHRIFRTIIGEEKEDYNNKKRSDKDLYEALFFQASQSQDVFEIQSELLRIRKILAMLITPQQYAAIKCCGASVSDQIPFLLGKNQNSKNKIANATEKSSKNDVPDIESQSSQLFNLQFNQIELMDKIDYDEEYFQSQLEKFIKDSERGFDNYDEQDRKVNQRLLDCLNKTYN</sequence>
<dbReference type="PANTHER" id="PTHR31398">
    <property type="entry name" value="MEIOTIC NUCLEAR DIVISION PROTEIN 1 HOMOLOG"/>
    <property type="match status" value="1"/>
</dbReference>
<dbReference type="EMBL" id="GG662472">
    <property type="protein sequence ID" value="EAS03761.1"/>
    <property type="molecule type" value="Genomic_DNA"/>
</dbReference>
<dbReference type="Proteomes" id="UP000009168">
    <property type="component" value="Unassembled WGS sequence"/>
</dbReference>
<dbReference type="GO" id="GO:0005634">
    <property type="term" value="C:nucleus"/>
    <property type="evidence" value="ECO:0007669"/>
    <property type="project" value="TreeGrafter"/>
</dbReference>
<feature type="transmembrane region" description="Helical" evidence="1">
    <location>
        <begin position="29"/>
        <end position="50"/>
    </location>
</feature>
<dbReference type="InParanoid" id="I7MHZ1"/>
<keyword evidence="1 2" id="KW-0812">Transmembrane</keyword>
<evidence type="ECO:0000256" key="1">
    <source>
        <dbReference type="SAM" id="Phobius"/>
    </source>
</evidence>
<gene>
    <name evidence="2" type="ORF">TTHERM_00475240</name>
</gene>
<organism evidence="2 3">
    <name type="scientific">Tetrahymena thermophila (strain SB210)</name>
    <dbReference type="NCBI Taxonomy" id="312017"/>
    <lineage>
        <taxon>Eukaryota</taxon>
        <taxon>Sar</taxon>
        <taxon>Alveolata</taxon>
        <taxon>Ciliophora</taxon>
        <taxon>Intramacronucleata</taxon>
        <taxon>Oligohymenophorea</taxon>
        <taxon>Hymenostomatida</taxon>
        <taxon>Tetrahymenina</taxon>
        <taxon>Tetrahymenidae</taxon>
        <taxon>Tetrahymena</taxon>
    </lineage>
</organism>
<dbReference type="OMA" id="VAYSIWV"/>
<evidence type="ECO:0000313" key="3">
    <source>
        <dbReference type="Proteomes" id="UP000009168"/>
    </source>
</evidence>